<reference evidence="9" key="2">
    <citation type="submission" date="2020-01" db="EMBL/GenBank/DDBJ databases">
        <authorList>
            <person name="Korhonen P.K.K."/>
            <person name="Guangxu M.G."/>
            <person name="Wang T.W."/>
            <person name="Stroehlein A.J.S."/>
            <person name="Young N.D."/>
            <person name="Ang C.-S.A."/>
            <person name="Fernando D.W.F."/>
            <person name="Lu H.L."/>
            <person name="Taylor S.T."/>
            <person name="Ehtesham M.E.M."/>
            <person name="Najaraj S.H.N."/>
            <person name="Harsha G.H.G."/>
            <person name="Madugundu A.M."/>
            <person name="Renuse S.R."/>
            <person name="Holt D.H."/>
            <person name="Pandey A.P."/>
            <person name="Papenfuss A.P."/>
            <person name="Gasser R.B.G."/>
            <person name="Fischer K.F."/>
        </authorList>
    </citation>
    <scope>NUCLEOTIDE SEQUENCE</scope>
    <source>
        <strain evidence="9">SSS_KF_BRIS2020</strain>
    </source>
</reference>
<reference evidence="11" key="1">
    <citation type="journal article" date="2020" name="PLoS Negl. Trop. Dis.">
        <title>High-quality nuclear genome for Sarcoptes scabiei-A critical resource for a neglected parasite.</title>
        <authorList>
            <person name="Korhonen P.K."/>
            <person name="Gasser R.B."/>
            <person name="Ma G."/>
            <person name="Wang T."/>
            <person name="Stroehlein A.J."/>
            <person name="Young N.D."/>
            <person name="Ang C.S."/>
            <person name="Fernando D.D."/>
            <person name="Lu H.C."/>
            <person name="Taylor S."/>
            <person name="Reynolds S.L."/>
            <person name="Mofiz E."/>
            <person name="Najaraj S.H."/>
            <person name="Gowda H."/>
            <person name="Madugundu A."/>
            <person name="Renuse S."/>
            <person name="Holt D."/>
            <person name="Pandey A."/>
            <person name="Papenfuss A.T."/>
            <person name="Fischer K."/>
        </authorList>
    </citation>
    <scope>NUCLEOTIDE SEQUENCE [LARGE SCALE GENOMIC DNA]</scope>
</reference>
<evidence type="ECO:0000256" key="2">
    <source>
        <dbReference type="ARBA" id="ARBA00010790"/>
    </source>
</evidence>
<dbReference type="GO" id="GO:0050660">
    <property type="term" value="F:flavin adenine dinucleotide binding"/>
    <property type="evidence" value="ECO:0007669"/>
    <property type="project" value="InterPro"/>
</dbReference>
<dbReference type="PANTHER" id="PTHR11552:SF147">
    <property type="entry name" value="CHOLINE DEHYDROGENASE, MITOCHONDRIAL"/>
    <property type="match status" value="1"/>
</dbReference>
<keyword evidence="11" id="KW-1185">Reference proteome</keyword>
<organism evidence="9">
    <name type="scientific">Sarcoptes scabiei</name>
    <name type="common">Itch mite</name>
    <name type="synonym">Acarus scabiei</name>
    <dbReference type="NCBI Taxonomy" id="52283"/>
    <lineage>
        <taxon>Eukaryota</taxon>
        <taxon>Metazoa</taxon>
        <taxon>Ecdysozoa</taxon>
        <taxon>Arthropoda</taxon>
        <taxon>Chelicerata</taxon>
        <taxon>Arachnida</taxon>
        <taxon>Acari</taxon>
        <taxon>Acariformes</taxon>
        <taxon>Sarcoptiformes</taxon>
        <taxon>Astigmata</taxon>
        <taxon>Psoroptidia</taxon>
        <taxon>Sarcoptoidea</taxon>
        <taxon>Sarcoptidae</taxon>
        <taxon>Sarcoptinae</taxon>
        <taxon>Sarcoptes</taxon>
    </lineage>
</organism>
<dbReference type="InterPro" id="IPR012132">
    <property type="entry name" value="GMC_OxRdtase"/>
</dbReference>
<dbReference type="Gene3D" id="3.50.50.60">
    <property type="entry name" value="FAD/NAD(P)-binding domain"/>
    <property type="match status" value="1"/>
</dbReference>
<dbReference type="PANTHER" id="PTHR11552">
    <property type="entry name" value="GLUCOSE-METHANOL-CHOLINE GMC OXIDOREDUCTASE"/>
    <property type="match status" value="1"/>
</dbReference>
<proteinExistence type="inferred from homology"/>
<reference evidence="10" key="3">
    <citation type="submission" date="2022-06" db="UniProtKB">
        <authorList>
            <consortium name="EnsemblMetazoa"/>
        </authorList>
    </citation>
    <scope>IDENTIFICATION</scope>
</reference>
<dbReference type="EnsemblMetazoa" id="SSS_1950s_mrna">
    <property type="protein sequence ID" value="KAF7489625.1"/>
    <property type="gene ID" value="SSS_1950"/>
</dbReference>
<dbReference type="Gene3D" id="3.30.560.10">
    <property type="entry name" value="Glucose Oxidase, domain 3"/>
    <property type="match status" value="1"/>
</dbReference>
<evidence type="ECO:0000256" key="3">
    <source>
        <dbReference type="ARBA" id="ARBA00022630"/>
    </source>
</evidence>
<evidence type="ECO:0000259" key="8">
    <source>
        <dbReference type="PROSITE" id="PS00623"/>
    </source>
</evidence>
<feature type="chain" id="PRO_5038316058" evidence="7">
    <location>
        <begin position="22"/>
        <end position="603"/>
    </location>
</feature>
<comment type="cofactor">
    <cofactor evidence="1 5">
        <name>FAD</name>
        <dbReference type="ChEBI" id="CHEBI:57692"/>
    </cofactor>
</comment>
<sequence>MPLSLTTQLLTFALISLQRQSLHNSNVNRTQFEQIYDFIVVGSGSSGSVVANRLASRPNQKVLLLEAGGPQTVVTDTPGLTSTLVDSEFDWKYRTVPQTEIGQAFRDRRIRQPKGKVLGGTSTINWMLYNRGNRRSYDAWNTTYGCDGWDYQSILPYFIRSENTVSEEIVNANPDYHGTQGPMVISPMLRPDPILLLFQKQMNDFGVPTLDINGPNQLGTWIYTLTINQGKRWGSANAYIDPNPYPNNLDIMINSMVTRVLFETNQQTNQTSAVGVEFQLDGLRHQVRARREVIISAGCIGSPQLLMLSGIGPSDHLRSLNIPVVADLPVGDNFQDHVFLHHYFEVRNKSLLNDPVGPTVQQFYEFYQNGTGVLSELPNSITFFSTKSNDDEQFPNAIIDVNTYHVVPNLTEVMKQYGSNLEEWREFWRPYLGQQYALITSAIYRTYSRGTIRLASNDPFEHPLIDPQYLTDRRDLEALVEMTKILFYVTHTGDLAQHIDLFPRPIPGCQFCADRPIYQCDSYIRCIIRNVADTALHPGGACRMGSADRNDIVVDPRLRVKGIERLRVIDSSIIPELANANTHAASVMIGERGAQFIIDHYGL</sequence>
<dbReference type="InterPro" id="IPR036188">
    <property type="entry name" value="FAD/NAD-bd_sf"/>
</dbReference>
<gene>
    <name evidence="9" type="ORF">SSS_1950</name>
</gene>
<feature type="domain" description="Glucose-methanol-choline oxidoreductase N-terminal" evidence="8">
    <location>
        <begin position="115"/>
        <end position="138"/>
    </location>
</feature>
<evidence type="ECO:0000313" key="11">
    <source>
        <dbReference type="Proteomes" id="UP000070412"/>
    </source>
</evidence>
<dbReference type="Pfam" id="PF05199">
    <property type="entry name" value="GMC_oxred_C"/>
    <property type="match status" value="1"/>
</dbReference>
<feature type="signal peptide" evidence="7">
    <location>
        <begin position="1"/>
        <end position="21"/>
    </location>
</feature>
<dbReference type="PROSITE" id="PS00623">
    <property type="entry name" value="GMC_OXRED_1"/>
    <property type="match status" value="1"/>
</dbReference>
<keyword evidence="3 6" id="KW-0285">Flavoprotein</keyword>
<feature type="binding site" evidence="5">
    <location>
        <position position="121"/>
    </location>
    <ligand>
        <name>FAD</name>
        <dbReference type="ChEBI" id="CHEBI:57692"/>
    </ligand>
</feature>
<evidence type="ECO:0000313" key="10">
    <source>
        <dbReference type="EnsemblMetazoa" id="KAF7489625.1"/>
    </source>
</evidence>
<dbReference type="PIRSF" id="PIRSF000137">
    <property type="entry name" value="Alcohol_oxidase"/>
    <property type="match status" value="1"/>
</dbReference>
<name>A0A834R3A3_SARSC</name>
<evidence type="ECO:0000256" key="6">
    <source>
        <dbReference type="RuleBase" id="RU003968"/>
    </source>
</evidence>
<dbReference type="GO" id="GO:0016614">
    <property type="term" value="F:oxidoreductase activity, acting on CH-OH group of donors"/>
    <property type="evidence" value="ECO:0007669"/>
    <property type="project" value="InterPro"/>
</dbReference>
<dbReference type="SUPFAM" id="SSF51905">
    <property type="entry name" value="FAD/NAD(P)-binding domain"/>
    <property type="match status" value="1"/>
</dbReference>
<evidence type="ECO:0000256" key="4">
    <source>
        <dbReference type="ARBA" id="ARBA00022827"/>
    </source>
</evidence>
<evidence type="ECO:0000256" key="7">
    <source>
        <dbReference type="SAM" id="SignalP"/>
    </source>
</evidence>
<evidence type="ECO:0000256" key="5">
    <source>
        <dbReference type="PIRSR" id="PIRSR000137-2"/>
    </source>
</evidence>
<accession>A0A834R3A3</accession>
<evidence type="ECO:0000313" key="9">
    <source>
        <dbReference type="EMBL" id="KAF7489625.1"/>
    </source>
</evidence>
<feature type="binding site" evidence="5">
    <location>
        <position position="117"/>
    </location>
    <ligand>
        <name>FAD</name>
        <dbReference type="ChEBI" id="CHEBI:57692"/>
    </ligand>
</feature>
<keyword evidence="4 5" id="KW-0274">FAD</keyword>
<comment type="similarity">
    <text evidence="2 6">Belongs to the GMC oxidoreductase family.</text>
</comment>
<dbReference type="Proteomes" id="UP000070412">
    <property type="component" value="Unassembled WGS sequence"/>
</dbReference>
<dbReference type="Pfam" id="PF00732">
    <property type="entry name" value="GMC_oxred_N"/>
    <property type="match status" value="1"/>
</dbReference>
<dbReference type="AlphaFoldDB" id="A0A834R3A3"/>
<keyword evidence="7" id="KW-0732">Signal</keyword>
<feature type="binding site" evidence="5">
    <location>
        <position position="257"/>
    </location>
    <ligand>
        <name>FAD</name>
        <dbReference type="ChEBI" id="CHEBI:57692"/>
    </ligand>
</feature>
<dbReference type="InterPro" id="IPR000172">
    <property type="entry name" value="GMC_OxRdtase_N"/>
</dbReference>
<evidence type="ECO:0000256" key="1">
    <source>
        <dbReference type="ARBA" id="ARBA00001974"/>
    </source>
</evidence>
<dbReference type="OrthoDB" id="6487978at2759"/>
<dbReference type="EMBL" id="WVUK01000064">
    <property type="protein sequence ID" value="KAF7489625.1"/>
    <property type="molecule type" value="Genomic_DNA"/>
</dbReference>
<protein>
    <submittedName>
        <fullName evidence="9">Glucose dehydrogenase -like protein</fullName>
    </submittedName>
</protein>
<dbReference type="SUPFAM" id="SSF54373">
    <property type="entry name" value="FAD-linked reductases, C-terminal domain"/>
    <property type="match status" value="1"/>
</dbReference>
<dbReference type="InterPro" id="IPR007867">
    <property type="entry name" value="GMC_OxRtase_C"/>
</dbReference>